<gene>
    <name evidence="1" type="ORF">NA66_1002542</name>
</gene>
<dbReference type="InterPro" id="IPR021558">
    <property type="entry name" value="MazE-like"/>
</dbReference>
<proteinExistence type="predicted"/>
<reference evidence="1 2" key="1">
    <citation type="submission" date="2018-05" db="EMBL/GenBank/DDBJ databases">
        <title>Comparative genomics of bacterial root endophytes of switchgrass collected from native prairies over two seasons.</title>
        <authorList>
            <person name="Tang Y."/>
        </authorList>
    </citation>
    <scope>NUCLEOTIDE SEQUENCE [LARGE SCALE GENOMIC DNA]</scope>
    <source>
        <strain evidence="1 2">NFIX32</strain>
    </source>
</reference>
<evidence type="ECO:0000313" key="1">
    <source>
        <dbReference type="EMBL" id="PXX39413.1"/>
    </source>
</evidence>
<dbReference type="Pfam" id="PF11455">
    <property type="entry name" value="MazE-like"/>
    <property type="match status" value="1"/>
</dbReference>
<dbReference type="EMBL" id="QJJY01000002">
    <property type="protein sequence ID" value="PXX39413.1"/>
    <property type="molecule type" value="Genomic_DNA"/>
</dbReference>
<protein>
    <recommendedName>
        <fullName evidence="3">Antitoxin MazE</fullName>
    </recommendedName>
</protein>
<sequence length="70" mass="8047">MATTTSERVRIYRENLRAAGLRPIQIWVPDVRRPGFADECARQSRVIHQSIDEGDLLDFIEQATDLSHPQ</sequence>
<name>A0A318IWT5_BURPY</name>
<evidence type="ECO:0000313" key="2">
    <source>
        <dbReference type="Proteomes" id="UP000247755"/>
    </source>
</evidence>
<comment type="caution">
    <text evidence="1">The sequence shown here is derived from an EMBL/GenBank/DDBJ whole genome shotgun (WGS) entry which is preliminary data.</text>
</comment>
<organism evidence="1 2">
    <name type="scientific">Burkholderia pyrrocinia</name>
    <name type="common">Pseudomonas pyrrocinia</name>
    <dbReference type="NCBI Taxonomy" id="60550"/>
    <lineage>
        <taxon>Bacteria</taxon>
        <taxon>Pseudomonadati</taxon>
        <taxon>Pseudomonadota</taxon>
        <taxon>Betaproteobacteria</taxon>
        <taxon>Burkholderiales</taxon>
        <taxon>Burkholderiaceae</taxon>
        <taxon>Burkholderia</taxon>
        <taxon>Burkholderia cepacia complex</taxon>
    </lineage>
</organism>
<evidence type="ECO:0008006" key="3">
    <source>
        <dbReference type="Google" id="ProtNLM"/>
    </source>
</evidence>
<accession>A0A318IWT5</accession>
<dbReference type="AlphaFoldDB" id="A0A318IWT5"/>
<dbReference type="Proteomes" id="UP000247755">
    <property type="component" value="Unassembled WGS sequence"/>
</dbReference>